<reference evidence="2 3" key="1">
    <citation type="submission" date="2019-05" db="EMBL/GenBank/DDBJ databases">
        <authorList>
            <consortium name="Pathogen Informatics"/>
        </authorList>
    </citation>
    <scope>NUCLEOTIDE SEQUENCE [LARGE SCALE GENOMIC DNA]</scope>
    <source>
        <strain evidence="2 3">NCTC11429</strain>
    </source>
</reference>
<proteinExistence type="predicted"/>
<keyword evidence="1" id="KW-0812">Transmembrane</keyword>
<feature type="transmembrane region" description="Helical" evidence="1">
    <location>
        <begin position="15"/>
        <end position="38"/>
    </location>
</feature>
<name>A0A4U9W4C5_9SPHI</name>
<organism evidence="2 3">
    <name type="scientific">Sphingobacterium thalpophilum</name>
    <dbReference type="NCBI Taxonomy" id="259"/>
    <lineage>
        <taxon>Bacteria</taxon>
        <taxon>Pseudomonadati</taxon>
        <taxon>Bacteroidota</taxon>
        <taxon>Sphingobacteriia</taxon>
        <taxon>Sphingobacteriales</taxon>
        <taxon>Sphingobacteriaceae</taxon>
        <taxon>Sphingobacterium</taxon>
    </lineage>
</organism>
<sequence>MCVCRKFSNFYVHMILVTFLFEYRLYLCSIIAAANLLLEDQAQQDILFGGFLGREAP</sequence>
<keyword evidence="1" id="KW-0472">Membrane</keyword>
<protein>
    <submittedName>
        <fullName evidence="2">Uncharacterized protein</fullName>
    </submittedName>
</protein>
<evidence type="ECO:0000313" key="2">
    <source>
        <dbReference type="EMBL" id="VTR53575.1"/>
    </source>
</evidence>
<dbReference type="KEGG" id="stha:NCTC11429_04862"/>
<evidence type="ECO:0000313" key="3">
    <source>
        <dbReference type="Proteomes" id="UP000308196"/>
    </source>
</evidence>
<dbReference type="Proteomes" id="UP000308196">
    <property type="component" value="Chromosome"/>
</dbReference>
<dbReference type="STRING" id="1123265.GCA_000686625_00199"/>
<accession>A0A4U9W4C5</accession>
<dbReference type="EMBL" id="LR590484">
    <property type="protein sequence ID" value="VTR53575.1"/>
    <property type="molecule type" value="Genomic_DNA"/>
</dbReference>
<gene>
    <name evidence="2" type="ORF">NCTC11429_04862</name>
</gene>
<evidence type="ECO:0000256" key="1">
    <source>
        <dbReference type="SAM" id="Phobius"/>
    </source>
</evidence>
<dbReference type="AlphaFoldDB" id="A0A4U9W4C5"/>
<keyword evidence="1" id="KW-1133">Transmembrane helix</keyword>